<evidence type="ECO:0000313" key="2">
    <source>
        <dbReference type="EMBL" id="MDT8758223.1"/>
    </source>
</evidence>
<organism evidence="2">
    <name type="scientific">Sphingomonas psychrotolerans</name>
    <dbReference type="NCBI Taxonomy" id="1327635"/>
    <lineage>
        <taxon>Bacteria</taxon>
        <taxon>Pseudomonadati</taxon>
        <taxon>Pseudomonadota</taxon>
        <taxon>Alphaproteobacteria</taxon>
        <taxon>Sphingomonadales</taxon>
        <taxon>Sphingomonadaceae</taxon>
        <taxon>Sphingomonas</taxon>
    </lineage>
</organism>
<feature type="domain" description="DUF6894" evidence="1">
    <location>
        <begin position="3"/>
        <end position="71"/>
    </location>
</feature>
<comment type="caution">
    <text evidence="2">The sequence shown here is derived from an EMBL/GenBank/DDBJ whole genome shotgun (WGS) entry which is preliminary data.</text>
</comment>
<proteinExistence type="predicted"/>
<sequence>MPRFFLHLFDGEITLDSEGVELTSAEDAILIASQSAVTMAGVAVSETARLDRDHYVAVADDTGGELARVYFGEVVTVVGGKPSPDQDGNLN</sequence>
<protein>
    <recommendedName>
        <fullName evidence="1">DUF6894 domain-containing protein</fullName>
    </recommendedName>
</protein>
<reference evidence="2" key="1">
    <citation type="submission" date="2022-04" db="EMBL/GenBank/DDBJ databases">
        <title>Tomato heritable bacteria conferring resistance against bacterial wilt.</title>
        <authorList>
            <person name="Yin J."/>
        </authorList>
    </citation>
    <scope>NUCLEOTIDE SEQUENCE</scope>
    <source>
        <strain evidence="2">Cra20</strain>
    </source>
</reference>
<dbReference type="Pfam" id="PF21834">
    <property type="entry name" value="DUF6894"/>
    <property type="match status" value="1"/>
</dbReference>
<accession>A0ABU3N164</accession>
<dbReference type="EMBL" id="JALMLT010000001">
    <property type="protein sequence ID" value="MDT8758223.1"/>
    <property type="molecule type" value="Genomic_DNA"/>
</dbReference>
<evidence type="ECO:0000259" key="1">
    <source>
        <dbReference type="Pfam" id="PF21834"/>
    </source>
</evidence>
<name>A0ABU3N164_9SPHN</name>
<dbReference type="InterPro" id="IPR054189">
    <property type="entry name" value="DUF6894"/>
</dbReference>
<gene>
    <name evidence="2" type="ORF">MZO42_05895</name>
</gene>